<dbReference type="PANTHER" id="PTHR36852:SF1">
    <property type="entry name" value="PROTEIN GVPL 2"/>
    <property type="match status" value="1"/>
</dbReference>
<reference evidence="4" key="1">
    <citation type="journal article" date="2014" name="Int. J. Syst. Evol. Microbiol.">
        <title>Complete genome sequence of Corynebacterium casei LMG S-19264T (=DSM 44701T), isolated from a smear-ripened cheese.</title>
        <authorList>
            <consortium name="US DOE Joint Genome Institute (JGI-PGF)"/>
            <person name="Walter F."/>
            <person name="Albersmeier A."/>
            <person name="Kalinowski J."/>
            <person name="Ruckert C."/>
        </authorList>
    </citation>
    <scope>NUCLEOTIDE SEQUENCE</scope>
    <source>
        <strain evidence="4">CGMCC 4.7201</strain>
    </source>
</reference>
<dbReference type="GO" id="GO:0031411">
    <property type="term" value="C:gas vesicle"/>
    <property type="evidence" value="ECO:0007669"/>
    <property type="project" value="UniProtKB-SubCell"/>
</dbReference>
<dbReference type="Pfam" id="PF06386">
    <property type="entry name" value="GvpL_GvpF"/>
    <property type="match status" value="1"/>
</dbReference>
<dbReference type="InterPro" id="IPR009430">
    <property type="entry name" value="GvpL/GvpF"/>
</dbReference>
<sequence length="245" mass="26813">MSTYVYAIVRADHPFGSEELLGVGEPGAPVRLLTKGALAAAVSDAPEGLRAKRRDLLAHQKVIGTLSDCGPVLPMRFGSLSPHDDAVRMVLAERGGQYAERLRELEGRVEFNVKATHREDIVLRRIVSGDQRIRELNARTRAGGANAQQERLRLGELVAAGVREQETRDSALIRESLRPLAEADSPGPEMGDCLCNFSFLVDSSAAEDFRAAVSRLEKEHEHLELSLHGPLPPYSFVESAQQRSA</sequence>
<dbReference type="AlphaFoldDB" id="A0A917ZUV7"/>
<evidence type="ECO:0000313" key="4">
    <source>
        <dbReference type="EMBL" id="GGO95336.1"/>
    </source>
</evidence>
<evidence type="ECO:0000256" key="3">
    <source>
        <dbReference type="ARBA" id="ARBA00035643"/>
    </source>
</evidence>
<evidence type="ECO:0000256" key="2">
    <source>
        <dbReference type="ARBA" id="ARBA00035108"/>
    </source>
</evidence>
<dbReference type="RefSeq" id="WP_189134245.1">
    <property type="nucleotide sequence ID" value="NZ_BMMS01000025.1"/>
</dbReference>
<dbReference type="GO" id="GO:0031412">
    <property type="term" value="P:gas vesicle organization"/>
    <property type="evidence" value="ECO:0007669"/>
    <property type="project" value="InterPro"/>
</dbReference>
<organism evidence="4 5">
    <name type="scientific">Wenjunlia tyrosinilytica</name>
    <dbReference type="NCBI Taxonomy" id="1544741"/>
    <lineage>
        <taxon>Bacteria</taxon>
        <taxon>Bacillati</taxon>
        <taxon>Actinomycetota</taxon>
        <taxon>Actinomycetes</taxon>
        <taxon>Kitasatosporales</taxon>
        <taxon>Streptomycetaceae</taxon>
        <taxon>Wenjunlia</taxon>
    </lineage>
</organism>
<reference evidence="4" key="2">
    <citation type="submission" date="2020-09" db="EMBL/GenBank/DDBJ databases">
        <authorList>
            <person name="Sun Q."/>
            <person name="Zhou Y."/>
        </authorList>
    </citation>
    <scope>NUCLEOTIDE SEQUENCE</scope>
    <source>
        <strain evidence="4">CGMCC 4.7201</strain>
    </source>
</reference>
<comment type="similarity">
    <text evidence="3">Belongs to the gas vesicle GvpF/GvpL family.</text>
</comment>
<dbReference type="Proteomes" id="UP000641932">
    <property type="component" value="Unassembled WGS sequence"/>
</dbReference>
<keyword evidence="5" id="KW-1185">Reference proteome</keyword>
<protein>
    <submittedName>
        <fullName evidence="4">Gas vesicle protein</fullName>
    </submittedName>
</protein>
<proteinExistence type="inferred from homology"/>
<name>A0A917ZUV7_9ACTN</name>
<gene>
    <name evidence="4" type="ORF">GCM10012280_52290</name>
</gene>
<comment type="subcellular location">
    <subcellularLocation>
        <location evidence="2">Gas vesicle</location>
    </subcellularLocation>
</comment>
<keyword evidence="1" id="KW-0304">Gas vesicle</keyword>
<comment type="caution">
    <text evidence="4">The sequence shown here is derived from an EMBL/GenBank/DDBJ whole genome shotgun (WGS) entry which is preliminary data.</text>
</comment>
<evidence type="ECO:0000313" key="5">
    <source>
        <dbReference type="Proteomes" id="UP000641932"/>
    </source>
</evidence>
<dbReference type="EMBL" id="BMMS01000025">
    <property type="protein sequence ID" value="GGO95336.1"/>
    <property type="molecule type" value="Genomic_DNA"/>
</dbReference>
<dbReference type="PANTHER" id="PTHR36852">
    <property type="entry name" value="PROTEIN GVPL 2"/>
    <property type="match status" value="1"/>
</dbReference>
<accession>A0A917ZUV7</accession>
<evidence type="ECO:0000256" key="1">
    <source>
        <dbReference type="ARBA" id="ARBA00022987"/>
    </source>
</evidence>